<sequence length="284" mass="30353">MIAPERMLMGSYPKIIPKYINAERRIVGGTKKHPSLRLVPVRCGFHLFKPNITNIRAKFILVTGGNSGIGEGTARRFHQLGANVAILDVSDSPETISDTFLPIKCNVGSEEDATDTVKAILAKWGTINILVYNAGIMDKMGKYKGSIVNICSVAAVRGAAVGPAYTASKHGLLGLSRNTAWMHSKEGIQCNAILPGGVMTNITATSGVEFNPETNPYLAPFYACVPGVCQLAEIAETVLFLATAEGASYTVLPTAMHPAATGAERQIQRHIEYVLLVAVAWAVT</sequence>
<dbReference type="PROSITE" id="PS00061">
    <property type="entry name" value="ADH_SHORT"/>
    <property type="match status" value="1"/>
</dbReference>
<dbReference type="Gene3D" id="3.40.50.720">
    <property type="entry name" value="NAD(P)-binding Rossmann-like Domain"/>
    <property type="match status" value="2"/>
</dbReference>
<evidence type="ECO:0000256" key="1">
    <source>
        <dbReference type="ARBA" id="ARBA00022857"/>
    </source>
</evidence>
<keyword evidence="1" id="KW-0521">NADP</keyword>
<dbReference type="AlphaFoldDB" id="A0A9X0BHR9"/>
<dbReference type="OrthoDB" id="37659at2759"/>
<reference evidence="2" key="2">
    <citation type="journal article" date="2023" name="IMA Fungus">
        <title>Comparative genomic study of the Penicillium genus elucidates a diverse pangenome and 15 lateral gene transfer events.</title>
        <authorList>
            <person name="Petersen C."/>
            <person name="Sorensen T."/>
            <person name="Nielsen M.R."/>
            <person name="Sondergaard T.E."/>
            <person name="Sorensen J.L."/>
            <person name="Fitzpatrick D.A."/>
            <person name="Frisvad J.C."/>
            <person name="Nielsen K.L."/>
        </authorList>
    </citation>
    <scope>NUCLEOTIDE SEQUENCE</scope>
    <source>
        <strain evidence="2">IBT 17660</strain>
    </source>
</reference>
<protein>
    <submittedName>
        <fullName evidence="2">Uncharacterized protein</fullName>
    </submittedName>
</protein>
<dbReference type="CDD" id="cd05233">
    <property type="entry name" value="SDR_c"/>
    <property type="match status" value="1"/>
</dbReference>
<comment type="caution">
    <text evidence="2">The sequence shown here is derived from an EMBL/GenBank/DDBJ whole genome shotgun (WGS) entry which is preliminary data.</text>
</comment>
<dbReference type="SUPFAM" id="SSF51735">
    <property type="entry name" value="NAD(P)-binding Rossmann-fold domains"/>
    <property type="match status" value="1"/>
</dbReference>
<dbReference type="PANTHER" id="PTHR42820:SF1">
    <property type="entry name" value="SHORT-CHAIN DEHYDROGENASE_REDUCTASE FAMILY PROTEIN"/>
    <property type="match status" value="1"/>
</dbReference>
<name>A0A9X0BHR9_9EURO</name>
<keyword evidence="3" id="KW-1185">Reference proteome</keyword>
<evidence type="ECO:0000313" key="3">
    <source>
        <dbReference type="Proteomes" id="UP001147760"/>
    </source>
</evidence>
<dbReference type="Pfam" id="PF00106">
    <property type="entry name" value="adh_short"/>
    <property type="match status" value="1"/>
</dbReference>
<dbReference type="Pfam" id="PF13561">
    <property type="entry name" value="adh_short_C2"/>
    <property type="match status" value="1"/>
</dbReference>
<dbReference type="InterPro" id="IPR020904">
    <property type="entry name" value="Sc_DH/Rdtase_CS"/>
</dbReference>
<dbReference type="InterPro" id="IPR002347">
    <property type="entry name" value="SDR_fam"/>
</dbReference>
<evidence type="ECO:0000313" key="2">
    <source>
        <dbReference type="EMBL" id="KAJ5462456.1"/>
    </source>
</evidence>
<gene>
    <name evidence="2" type="ORF">N7530_010661</name>
</gene>
<dbReference type="PANTHER" id="PTHR42820">
    <property type="entry name" value="SHORT-CHAIN DEHYDROGENASE REDUCTASE"/>
    <property type="match status" value="1"/>
</dbReference>
<proteinExistence type="predicted"/>
<accession>A0A9X0BHR9</accession>
<dbReference type="Proteomes" id="UP001147760">
    <property type="component" value="Unassembled WGS sequence"/>
</dbReference>
<dbReference type="PRINTS" id="PR00081">
    <property type="entry name" value="GDHRDH"/>
</dbReference>
<organism evidence="2 3">
    <name type="scientific">Penicillium desertorum</name>
    <dbReference type="NCBI Taxonomy" id="1303715"/>
    <lineage>
        <taxon>Eukaryota</taxon>
        <taxon>Fungi</taxon>
        <taxon>Dikarya</taxon>
        <taxon>Ascomycota</taxon>
        <taxon>Pezizomycotina</taxon>
        <taxon>Eurotiomycetes</taxon>
        <taxon>Eurotiomycetidae</taxon>
        <taxon>Eurotiales</taxon>
        <taxon>Aspergillaceae</taxon>
        <taxon>Penicillium</taxon>
    </lineage>
</organism>
<reference evidence="2" key="1">
    <citation type="submission" date="2022-12" db="EMBL/GenBank/DDBJ databases">
        <authorList>
            <person name="Petersen C."/>
        </authorList>
    </citation>
    <scope>NUCLEOTIDE SEQUENCE</scope>
    <source>
        <strain evidence="2">IBT 17660</strain>
    </source>
</reference>
<dbReference type="EMBL" id="JAPWDO010000007">
    <property type="protein sequence ID" value="KAJ5462456.1"/>
    <property type="molecule type" value="Genomic_DNA"/>
</dbReference>
<dbReference type="InterPro" id="IPR036291">
    <property type="entry name" value="NAD(P)-bd_dom_sf"/>
</dbReference>